<sequence length="275" mass="29947">MDPREQVQSQINEAVNSIKNSCDCEPEIGIILGSGLAKVAEDIDVKASIDYDKIPHFPLSTTEGHPGRLVLGTLSNKKLALMQGRFHFYEGYTMWGITFAVRVLASLGIKKLIITGACGSLNNDYRQGDLVLLEDHINLMPANPLIGPHVDEMGPRFIDMSEPYSKKLLEIAEKAAKQQDLNVKKGIYASVAGPQYETPAEVTMLRKLGADIVGMSIASEVIVAKQMGLDVLGITVVSNEHGAKKAISHKKVLENVGQSRASFVKLLQVILKNVN</sequence>
<dbReference type="NCBIfam" id="TIGR01700">
    <property type="entry name" value="PNPH"/>
    <property type="match status" value="1"/>
</dbReference>
<dbReference type="EMBL" id="LAZR01002148">
    <property type="protein sequence ID" value="KKN33822.1"/>
    <property type="molecule type" value="Genomic_DNA"/>
</dbReference>
<dbReference type="PANTHER" id="PTHR11904">
    <property type="entry name" value="METHYLTHIOADENOSINE/PURINE NUCLEOSIDE PHOSPHORYLASE"/>
    <property type="match status" value="1"/>
</dbReference>
<dbReference type="GO" id="GO:0009116">
    <property type="term" value="P:nucleoside metabolic process"/>
    <property type="evidence" value="ECO:0007669"/>
    <property type="project" value="InterPro"/>
</dbReference>
<evidence type="ECO:0000256" key="3">
    <source>
        <dbReference type="ARBA" id="ARBA00011886"/>
    </source>
</evidence>
<dbReference type="GO" id="GO:0005737">
    <property type="term" value="C:cytoplasm"/>
    <property type="evidence" value="ECO:0007669"/>
    <property type="project" value="TreeGrafter"/>
</dbReference>
<feature type="domain" description="Nucleoside phosphorylase" evidence="8">
    <location>
        <begin position="27"/>
        <end position="267"/>
    </location>
</feature>
<accession>A0A0F9Q9W0</accession>
<dbReference type="Pfam" id="PF01048">
    <property type="entry name" value="PNP_UDP_1"/>
    <property type="match status" value="1"/>
</dbReference>
<dbReference type="EC" id="2.4.2.1" evidence="3"/>
<reference evidence="9" key="1">
    <citation type="journal article" date="2015" name="Nature">
        <title>Complex archaea that bridge the gap between prokaryotes and eukaryotes.</title>
        <authorList>
            <person name="Spang A."/>
            <person name="Saw J.H."/>
            <person name="Jorgensen S.L."/>
            <person name="Zaremba-Niedzwiedzka K."/>
            <person name="Martijn J."/>
            <person name="Lind A.E."/>
            <person name="van Eijk R."/>
            <person name="Schleper C."/>
            <person name="Guy L."/>
            <person name="Ettema T.J."/>
        </authorList>
    </citation>
    <scope>NUCLEOTIDE SEQUENCE</scope>
</reference>
<proteinExistence type="inferred from homology"/>
<comment type="pathway">
    <text evidence="1">Purine metabolism; purine nucleoside salvage.</text>
</comment>
<evidence type="ECO:0000256" key="1">
    <source>
        <dbReference type="ARBA" id="ARBA00005058"/>
    </source>
</evidence>
<dbReference type="UniPathway" id="UPA00606"/>
<protein>
    <recommendedName>
        <fullName evidence="3">purine-nucleoside phosphorylase</fullName>
        <ecNumber evidence="3">2.4.2.1</ecNumber>
    </recommendedName>
    <alternativeName>
        <fullName evidence="7">Inosine phosphorylase</fullName>
    </alternativeName>
    <alternativeName>
        <fullName evidence="6">Inosine-guanosine phosphorylase</fullName>
    </alternativeName>
</protein>
<gene>
    <name evidence="9" type="ORF">LCGC14_0799870</name>
</gene>
<dbReference type="InterPro" id="IPR035994">
    <property type="entry name" value="Nucleoside_phosphorylase_sf"/>
</dbReference>
<dbReference type="NCBIfam" id="TIGR01697">
    <property type="entry name" value="PNPH-PUNA-XAPA"/>
    <property type="match status" value="1"/>
</dbReference>
<organism evidence="9">
    <name type="scientific">marine sediment metagenome</name>
    <dbReference type="NCBI Taxonomy" id="412755"/>
    <lineage>
        <taxon>unclassified sequences</taxon>
        <taxon>metagenomes</taxon>
        <taxon>ecological metagenomes</taxon>
    </lineage>
</organism>
<dbReference type="InterPro" id="IPR011268">
    <property type="entry name" value="Purine_phosphorylase"/>
</dbReference>
<evidence type="ECO:0000259" key="8">
    <source>
        <dbReference type="Pfam" id="PF01048"/>
    </source>
</evidence>
<dbReference type="GO" id="GO:0004731">
    <property type="term" value="F:purine-nucleoside phosphorylase activity"/>
    <property type="evidence" value="ECO:0007669"/>
    <property type="project" value="UniProtKB-EC"/>
</dbReference>
<evidence type="ECO:0000256" key="5">
    <source>
        <dbReference type="ARBA" id="ARBA00022679"/>
    </source>
</evidence>
<dbReference type="AlphaFoldDB" id="A0A0F9Q9W0"/>
<dbReference type="NCBIfam" id="NF006054">
    <property type="entry name" value="PRK08202.1"/>
    <property type="match status" value="1"/>
</dbReference>
<name>A0A0F9Q9W0_9ZZZZ</name>
<dbReference type="Gene3D" id="3.40.50.1580">
    <property type="entry name" value="Nucleoside phosphorylase domain"/>
    <property type="match status" value="1"/>
</dbReference>
<keyword evidence="4" id="KW-0328">Glycosyltransferase</keyword>
<dbReference type="InterPro" id="IPR011270">
    <property type="entry name" value="Pur_Nuc_Pase_Ino/Guo-sp"/>
</dbReference>
<dbReference type="InterPro" id="IPR000845">
    <property type="entry name" value="Nucleoside_phosphorylase_d"/>
</dbReference>
<comment type="caution">
    <text evidence="9">The sequence shown here is derived from an EMBL/GenBank/DDBJ whole genome shotgun (WGS) entry which is preliminary data.</text>
</comment>
<evidence type="ECO:0000256" key="7">
    <source>
        <dbReference type="ARBA" id="ARBA00033072"/>
    </source>
</evidence>
<dbReference type="CDD" id="cd09009">
    <property type="entry name" value="PNP-EcPNPII_like"/>
    <property type="match status" value="1"/>
</dbReference>
<comment type="similarity">
    <text evidence="2">Belongs to the PNP/MTAP phosphorylase family.</text>
</comment>
<evidence type="ECO:0000313" key="9">
    <source>
        <dbReference type="EMBL" id="KKN33822.1"/>
    </source>
</evidence>
<dbReference type="SUPFAM" id="SSF53167">
    <property type="entry name" value="Purine and uridine phosphorylases"/>
    <property type="match status" value="1"/>
</dbReference>
<evidence type="ECO:0000256" key="2">
    <source>
        <dbReference type="ARBA" id="ARBA00006751"/>
    </source>
</evidence>
<dbReference type="PANTHER" id="PTHR11904:SF9">
    <property type="entry name" value="PURINE NUCLEOSIDE PHOSPHORYLASE-RELATED"/>
    <property type="match status" value="1"/>
</dbReference>
<evidence type="ECO:0000256" key="6">
    <source>
        <dbReference type="ARBA" id="ARBA00031036"/>
    </source>
</evidence>
<keyword evidence="5" id="KW-0808">Transferase</keyword>
<evidence type="ECO:0000256" key="4">
    <source>
        <dbReference type="ARBA" id="ARBA00022676"/>
    </source>
</evidence>
<dbReference type="PIRSF" id="PIRSF000477">
    <property type="entry name" value="PurNPase"/>
    <property type="match status" value="1"/>
</dbReference>